<protein>
    <submittedName>
        <fullName evidence="3">Uncharacterized protein</fullName>
    </submittedName>
</protein>
<feature type="chain" id="PRO_5035769375" evidence="2">
    <location>
        <begin position="26"/>
        <end position="143"/>
    </location>
</feature>
<name>A0A8T0XA97_PANVG</name>
<gene>
    <name evidence="3" type="ORF">PVAP13_1KG127700</name>
</gene>
<comment type="caution">
    <text evidence="3">The sequence shown here is derived from an EMBL/GenBank/DDBJ whole genome shotgun (WGS) entry which is preliminary data.</text>
</comment>
<organism evidence="3 4">
    <name type="scientific">Panicum virgatum</name>
    <name type="common">Blackwell switchgrass</name>
    <dbReference type="NCBI Taxonomy" id="38727"/>
    <lineage>
        <taxon>Eukaryota</taxon>
        <taxon>Viridiplantae</taxon>
        <taxon>Streptophyta</taxon>
        <taxon>Embryophyta</taxon>
        <taxon>Tracheophyta</taxon>
        <taxon>Spermatophyta</taxon>
        <taxon>Magnoliopsida</taxon>
        <taxon>Liliopsida</taxon>
        <taxon>Poales</taxon>
        <taxon>Poaceae</taxon>
        <taxon>PACMAD clade</taxon>
        <taxon>Panicoideae</taxon>
        <taxon>Panicodae</taxon>
        <taxon>Paniceae</taxon>
        <taxon>Panicinae</taxon>
        <taxon>Panicum</taxon>
        <taxon>Panicum sect. Hiantes</taxon>
    </lineage>
</organism>
<dbReference type="PROSITE" id="PS51257">
    <property type="entry name" value="PROKAR_LIPOPROTEIN"/>
    <property type="match status" value="1"/>
</dbReference>
<feature type="region of interest" description="Disordered" evidence="1">
    <location>
        <begin position="105"/>
        <end position="143"/>
    </location>
</feature>
<feature type="signal peptide" evidence="2">
    <location>
        <begin position="1"/>
        <end position="25"/>
    </location>
</feature>
<dbReference type="EMBL" id="CM029037">
    <property type="protein sequence ID" value="KAG2657000.1"/>
    <property type="molecule type" value="Genomic_DNA"/>
</dbReference>
<dbReference type="AlphaFoldDB" id="A0A8T0XA97"/>
<feature type="compositionally biased region" description="Low complexity" evidence="1">
    <location>
        <begin position="105"/>
        <end position="118"/>
    </location>
</feature>
<evidence type="ECO:0000313" key="3">
    <source>
        <dbReference type="EMBL" id="KAG2657000.1"/>
    </source>
</evidence>
<accession>A0A8T0XA97</accession>
<dbReference type="Proteomes" id="UP000823388">
    <property type="component" value="Chromosome 1K"/>
</dbReference>
<reference evidence="3 4" key="1">
    <citation type="submission" date="2020-05" db="EMBL/GenBank/DDBJ databases">
        <title>WGS assembly of Panicum virgatum.</title>
        <authorList>
            <person name="Lovell J.T."/>
            <person name="Jenkins J."/>
            <person name="Shu S."/>
            <person name="Juenger T.E."/>
            <person name="Schmutz J."/>
        </authorList>
    </citation>
    <scope>NUCLEOTIDE SEQUENCE [LARGE SCALE GENOMIC DNA]</scope>
    <source>
        <strain evidence="4">cv. AP13</strain>
    </source>
</reference>
<keyword evidence="4" id="KW-1185">Reference proteome</keyword>
<proteinExistence type="predicted"/>
<evidence type="ECO:0000256" key="2">
    <source>
        <dbReference type="SAM" id="SignalP"/>
    </source>
</evidence>
<keyword evidence="2" id="KW-0732">Signal</keyword>
<evidence type="ECO:0000313" key="4">
    <source>
        <dbReference type="Proteomes" id="UP000823388"/>
    </source>
</evidence>
<evidence type="ECO:0000256" key="1">
    <source>
        <dbReference type="SAM" id="MobiDB-lite"/>
    </source>
</evidence>
<sequence>MDAKGMMAPILLALVLACLVSPAKCEGGGAERSAAGGLRRRPDREEMVVAGGSSKIHIILCFKTWCSGPSDNTCYCCQTLQGTCFWEQHQCWMYCPSQRRRHQLAAPSAAPATAPSSAVGEPQYKPVRRLRAVPDGTSQGDNL</sequence>